<reference evidence="1" key="1">
    <citation type="journal article" date="2021" name="Microb. Physiol.">
        <title>Proteogenomic Insights into the Physiology of Marine, Sulfate-Reducing, Filamentous Desulfonema limicola and Desulfonema magnum.</title>
        <authorList>
            <person name="Schnaars V."/>
            <person name="Wohlbrand L."/>
            <person name="Scheve S."/>
            <person name="Hinrichs C."/>
            <person name="Reinhardt R."/>
            <person name="Rabus R."/>
        </authorList>
    </citation>
    <scope>NUCLEOTIDE SEQUENCE</scope>
    <source>
        <strain evidence="1">4be13</strain>
    </source>
</reference>
<protein>
    <submittedName>
        <fullName evidence="1">Uncharacterized protein</fullName>
    </submittedName>
</protein>
<sequence>MSYILKHFENSLIKFNMASGGIKGISVELIDTYKKYESFFPIDLELTDNGLLKWLKRRIIPKNRAFVQSFLAKLGLNVNDTKGIIDICKGLSLNDCYWVVDDNFNGGFDEYNLYDNRFDHTLSFIAYTGYGDTQKSDFASTPELTTDGMLPKCWRRMKNSKIFLYKTGSSGAANTGNEPYSEYYAFQIAETMGLKAVKYNLNQWKKRVCSTCELFTNKEFSYIPTGRIVTEGGWEAVINYYKSLGDKYYNSLVDMLIFDAVICNEDRHFGNFGLIVSNMTNNVIDTAPIFDNGLSLFNYAMAEDFNDIDAYAKTRLMATSQDFLTFAKEIITKEQKKKLQKLINFKFTKHKSYNLPSSRLKVIEIFIQKRIQELLAITSIPMNF</sequence>
<dbReference type="RefSeq" id="WP_207681272.1">
    <property type="nucleotide sequence ID" value="NZ_CP061800.1"/>
</dbReference>
<gene>
    <name evidence="1" type="ORF">dnm_010580</name>
</gene>
<proteinExistence type="predicted"/>
<accession>A0A975BG08</accession>
<keyword evidence="2" id="KW-1185">Reference proteome</keyword>
<name>A0A975BG08_9BACT</name>
<evidence type="ECO:0000313" key="1">
    <source>
        <dbReference type="EMBL" id="QTA85054.1"/>
    </source>
</evidence>
<evidence type="ECO:0000313" key="2">
    <source>
        <dbReference type="Proteomes" id="UP000663722"/>
    </source>
</evidence>
<organism evidence="1 2">
    <name type="scientific">Desulfonema magnum</name>
    <dbReference type="NCBI Taxonomy" id="45655"/>
    <lineage>
        <taxon>Bacteria</taxon>
        <taxon>Pseudomonadati</taxon>
        <taxon>Thermodesulfobacteriota</taxon>
        <taxon>Desulfobacteria</taxon>
        <taxon>Desulfobacterales</taxon>
        <taxon>Desulfococcaceae</taxon>
        <taxon>Desulfonema</taxon>
    </lineage>
</organism>
<dbReference type="KEGG" id="dmm:dnm_010580"/>
<dbReference type="EMBL" id="CP061800">
    <property type="protein sequence ID" value="QTA85054.1"/>
    <property type="molecule type" value="Genomic_DNA"/>
</dbReference>
<dbReference type="Gene3D" id="1.10.1070.20">
    <property type="match status" value="1"/>
</dbReference>
<dbReference type="AlphaFoldDB" id="A0A975BG08"/>
<dbReference type="Proteomes" id="UP000663722">
    <property type="component" value="Chromosome"/>
</dbReference>